<dbReference type="PANTHER" id="PTHR17985">
    <property type="entry name" value="SER/THR-RICH PROTEIN T10 IN DGCR REGION"/>
    <property type="match status" value="1"/>
</dbReference>
<dbReference type="EMBL" id="JARYZI010000003">
    <property type="protein sequence ID" value="MDH8677764.1"/>
    <property type="molecule type" value="Genomic_DNA"/>
</dbReference>
<dbReference type="InterPro" id="IPR008551">
    <property type="entry name" value="TANGO2"/>
</dbReference>
<protein>
    <submittedName>
        <fullName evidence="1">NRDE family protein</fullName>
    </submittedName>
</protein>
<dbReference type="Pfam" id="PF05742">
    <property type="entry name" value="TANGO2"/>
    <property type="match status" value="1"/>
</dbReference>
<comment type="caution">
    <text evidence="1">The sequence shown here is derived from an EMBL/GenBank/DDBJ whole genome shotgun (WGS) entry which is preliminary data.</text>
</comment>
<organism evidence="1 2">
    <name type="scientific">Fusibacter bizertensis</name>
    <dbReference type="NCBI Taxonomy" id="1488331"/>
    <lineage>
        <taxon>Bacteria</taxon>
        <taxon>Bacillati</taxon>
        <taxon>Bacillota</taxon>
        <taxon>Clostridia</taxon>
        <taxon>Eubacteriales</taxon>
        <taxon>Eubacteriales Family XII. Incertae Sedis</taxon>
        <taxon>Fusibacter</taxon>
    </lineage>
</organism>
<evidence type="ECO:0000313" key="2">
    <source>
        <dbReference type="Proteomes" id="UP001158045"/>
    </source>
</evidence>
<evidence type="ECO:0000313" key="1">
    <source>
        <dbReference type="EMBL" id="MDH8677764.1"/>
    </source>
</evidence>
<reference evidence="1 2" key="1">
    <citation type="submission" date="2023-04" db="EMBL/GenBank/DDBJ databases">
        <title>Fusibacter bizertensis strain WBS, isolated from littoral bottom sediments of the Arctic seas - biochemical and genomic analysis.</title>
        <authorList>
            <person name="Brioukhanov A.L."/>
        </authorList>
    </citation>
    <scope>NUCLEOTIDE SEQUENCE [LARGE SCALE GENOMIC DNA]</scope>
    <source>
        <strain evidence="1 2">WBS</strain>
    </source>
</reference>
<sequence length="261" mass="29868">MCTLALAYKYHPKYPLIFIGNRDEFYARPTLDAHKHDGIISGVDLEKGGTWTGITDSGKFGFITNYRDFSKHVSDPKSRGLLINEYFNSNCSPLDFLKTLTEKKLNYDPFNLIVGTLDELGFYSNIGDEIKLLAPGLYGLSNASLDTPWPKVERIKKDLSDFIESNLMASKYSDEILYESLFKILENRAIANDDELPETGIDLELERSLSSLFIELDAYGTRYETVILIDEQNSVYYYEKARQEQGRWTLQKIKFNINSGD</sequence>
<proteinExistence type="predicted"/>
<dbReference type="PANTHER" id="PTHR17985:SF8">
    <property type="entry name" value="TRANSPORT AND GOLGI ORGANIZATION PROTEIN 2 HOMOLOG"/>
    <property type="match status" value="1"/>
</dbReference>
<gene>
    <name evidence="1" type="ORF">QE109_06375</name>
</gene>
<dbReference type="RefSeq" id="WP_281093585.1">
    <property type="nucleotide sequence ID" value="NZ_JARYZI010000003.1"/>
</dbReference>
<keyword evidence="2" id="KW-1185">Reference proteome</keyword>
<dbReference type="Proteomes" id="UP001158045">
    <property type="component" value="Unassembled WGS sequence"/>
</dbReference>
<name>A0ABT6NBG9_9FIRM</name>
<accession>A0ABT6NBG9</accession>